<gene>
    <name evidence="1" type="ORF">AAG747_25295</name>
</gene>
<name>A0AAW9SBF9_9BACT</name>
<dbReference type="Proteomes" id="UP001403385">
    <property type="component" value="Unassembled WGS sequence"/>
</dbReference>
<comment type="caution">
    <text evidence="1">The sequence shown here is derived from an EMBL/GenBank/DDBJ whole genome shotgun (WGS) entry which is preliminary data.</text>
</comment>
<evidence type="ECO:0000313" key="2">
    <source>
        <dbReference type="Proteomes" id="UP001403385"/>
    </source>
</evidence>
<dbReference type="EMBL" id="JBDKWZ010000021">
    <property type="protein sequence ID" value="MEN7551258.1"/>
    <property type="molecule type" value="Genomic_DNA"/>
</dbReference>
<dbReference type="AlphaFoldDB" id="A0AAW9SBF9"/>
<proteinExistence type="predicted"/>
<reference evidence="1 2" key="1">
    <citation type="submission" date="2024-04" db="EMBL/GenBank/DDBJ databases">
        <title>Novel genus in family Flammeovirgaceae.</title>
        <authorList>
            <person name="Nguyen T.H."/>
            <person name="Vuong T.Q."/>
            <person name="Le H."/>
            <person name="Kim S.-G."/>
        </authorList>
    </citation>
    <scope>NUCLEOTIDE SEQUENCE [LARGE SCALE GENOMIC DNA]</scope>
    <source>
        <strain evidence="1 2">JCM 23209</strain>
    </source>
</reference>
<dbReference type="RefSeq" id="WP_346824039.1">
    <property type="nucleotide sequence ID" value="NZ_JBDKWZ010000021.1"/>
</dbReference>
<sequence length="241" mass="27168">MYDGRIGRWTTVDPNRQFWSPYLGMGNNPIIGFDLDGAWLFFGNRKSAEIATKNVNAIFSDKFGLDNAVSVAEIDVEVTYYKTFIHEWFGIKSTKVETRYYIEPNGEWDISDLGAEDQFIANSFLDVLNSRTHIRGAIVDPNFPASGPYTVGQIYGVTKSPHLFLIPSDLPDYDPNRTNFNIGSQILHEVLWHISPAGQTLLNSGRNSNWLYGRIGGRSGNSHEMKLNLINQSLPKRTGNF</sequence>
<protein>
    <recommendedName>
        <fullName evidence="3">RHS repeat-associated core domain-containing protein</fullName>
    </recommendedName>
</protein>
<evidence type="ECO:0008006" key="3">
    <source>
        <dbReference type="Google" id="ProtNLM"/>
    </source>
</evidence>
<accession>A0AAW9SBF9</accession>
<keyword evidence="2" id="KW-1185">Reference proteome</keyword>
<organism evidence="1 2">
    <name type="scientific">Rapidithrix thailandica</name>
    <dbReference type="NCBI Taxonomy" id="413964"/>
    <lineage>
        <taxon>Bacteria</taxon>
        <taxon>Pseudomonadati</taxon>
        <taxon>Bacteroidota</taxon>
        <taxon>Cytophagia</taxon>
        <taxon>Cytophagales</taxon>
        <taxon>Flammeovirgaceae</taxon>
        <taxon>Rapidithrix</taxon>
    </lineage>
</organism>
<evidence type="ECO:0000313" key="1">
    <source>
        <dbReference type="EMBL" id="MEN7551258.1"/>
    </source>
</evidence>